<dbReference type="InterPro" id="IPR004843">
    <property type="entry name" value="Calcineurin-like_PHP"/>
</dbReference>
<dbReference type="Pfam" id="PF02872">
    <property type="entry name" value="5_nucleotid_C"/>
    <property type="match status" value="1"/>
</dbReference>
<keyword evidence="1" id="KW-0732">Signal</keyword>
<evidence type="ECO:0000259" key="4">
    <source>
        <dbReference type="Pfam" id="PF02872"/>
    </source>
</evidence>
<evidence type="ECO:0000259" key="3">
    <source>
        <dbReference type="Pfam" id="PF00149"/>
    </source>
</evidence>
<evidence type="ECO:0000313" key="6">
    <source>
        <dbReference type="Proteomes" id="UP000244912"/>
    </source>
</evidence>
<dbReference type="PRINTS" id="PR01607">
    <property type="entry name" value="APYRASEFAMLY"/>
</dbReference>
<evidence type="ECO:0000256" key="1">
    <source>
        <dbReference type="ARBA" id="ARBA00022729"/>
    </source>
</evidence>
<dbReference type="Gene3D" id="3.90.780.10">
    <property type="entry name" value="5'-Nucleotidase, C-terminal domain"/>
    <property type="match status" value="1"/>
</dbReference>
<dbReference type="InterPro" id="IPR008334">
    <property type="entry name" value="5'-Nucleotdase_C"/>
</dbReference>
<sequence length="596" mass="62644">MLATTDIHAELRDFDYARNRADPNKGLSRAGGLIAGLRRSAPASLLLDNGDFLFGRPFSELPDRGAAAVIESMIRLGYDAVNLGNHELDLGFDTLVGAVNGTELSVVSASFLGPDGAPVFPVGRIVERAIPVASDRRAVVRIGITGVLPPRCLGPSTALGAANIRLADPEEALLAAAAHLREQGAQIVVLLCHEGLSTEDGEDLPQRLAKSGEIDALVLGHTHETFPGPAWTGLPGVDPEAGTVHGIPAVMPGSWANQVGRIDLGLASDPVLGFRVVAHDVGLHAVNPPNADRPPNAPAVLTASQGAHAAMLRTYQEPVVNTDRSLFTFFAQLGYCPSTRMCAAAIARAVAQAVPDKTRGSLPIVGLAAPFMCGGYRGPGDYVEIRPGPISRGELRRMSPHSDLVIGIPGTGRDLRFWLERSMSAFHQILPGEHAVELIDAGFPPSDFDVPFGVQFTLDISSPAMCTSRGMATGEAPGRVQDLHIDGQPVTDDMPLIIATTTHRSGGGGRFPIPQTDAAVVTDVSIADALVDALAAGVYPATGRMFNFAPLPHTRAVFSTGPRAMAYIPDDARTRLKPLGVGRDGFLKMLLNLSAG</sequence>
<protein>
    <submittedName>
        <fullName evidence="5">Trifunctional nucleotide phosphoesterase protein YfkN</fullName>
    </submittedName>
</protein>
<comment type="similarity">
    <text evidence="2">Belongs to the 5'-nucleotidase family.</text>
</comment>
<dbReference type="SUPFAM" id="SSF55816">
    <property type="entry name" value="5'-nucleotidase (syn. UDP-sugar hydrolase), C-terminal domain"/>
    <property type="match status" value="1"/>
</dbReference>
<dbReference type="InterPro" id="IPR029052">
    <property type="entry name" value="Metallo-depent_PP-like"/>
</dbReference>
<dbReference type="InterPro" id="IPR036907">
    <property type="entry name" value="5'-Nucleotdase_C_sf"/>
</dbReference>
<organism evidence="5 6">
    <name type="scientific">Palleronia abyssalis</name>
    <dbReference type="NCBI Taxonomy" id="1501240"/>
    <lineage>
        <taxon>Bacteria</taxon>
        <taxon>Pseudomonadati</taxon>
        <taxon>Pseudomonadota</taxon>
        <taxon>Alphaproteobacteria</taxon>
        <taxon>Rhodobacterales</taxon>
        <taxon>Roseobacteraceae</taxon>
        <taxon>Palleronia</taxon>
    </lineage>
</organism>
<name>A0A2R8BYF3_9RHOB</name>
<dbReference type="Pfam" id="PF00149">
    <property type="entry name" value="Metallophos"/>
    <property type="match status" value="1"/>
</dbReference>
<accession>A0A2R8BYF3</accession>
<evidence type="ECO:0000313" key="5">
    <source>
        <dbReference type="EMBL" id="SPJ25205.1"/>
    </source>
</evidence>
<evidence type="ECO:0000256" key="2">
    <source>
        <dbReference type="RuleBase" id="RU362119"/>
    </source>
</evidence>
<feature type="domain" description="Calcineurin-like phosphoesterase" evidence="3">
    <location>
        <begin position="2"/>
        <end position="224"/>
    </location>
</feature>
<dbReference type="GO" id="GO:0030288">
    <property type="term" value="C:outer membrane-bounded periplasmic space"/>
    <property type="evidence" value="ECO:0007669"/>
    <property type="project" value="TreeGrafter"/>
</dbReference>
<dbReference type="AlphaFoldDB" id="A0A2R8BYF3"/>
<dbReference type="GO" id="GO:0009166">
    <property type="term" value="P:nucleotide catabolic process"/>
    <property type="evidence" value="ECO:0007669"/>
    <property type="project" value="InterPro"/>
</dbReference>
<keyword evidence="2" id="KW-0378">Hydrolase</keyword>
<dbReference type="GO" id="GO:0016787">
    <property type="term" value="F:hydrolase activity"/>
    <property type="evidence" value="ECO:0007669"/>
    <property type="project" value="UniProtKB-KW"/>
</dbReference>
<dbReference type="InterPro" id="IPR006179">
    <property type="entry name" value="5_nucleotidase/apyrase"/>
</dbReference>
<dbReference type="Gene3D" id="3.60.21.10">
    <property type="match status" value="1"/>
</dbReference>
<feature type="domain" description="5'-Nucleotidase C-terminal" evidence="4">
    <location>
        <begin position="371"/>
        <end position="513"/>
    </location>
</feature>
<dbReference type="PANTHER" id="PTHR11575">
    <property type="entry name" value="5'-NUCLEOTIDASE-RELATED"/>
    <property type="match status" value="1"/>
</dbReference>
<dbReference type="EMBL" id="ONZF01000007">
    <property type="protein sequence ID" value="SPJ25205.1"/>
    <property type="molecule type" value="Genomic_DNA"/>
</dbReference>
<dbReference type="PANTHER" id="PTHR11575:SF6">
    <property type="entry name" value="2',3'-CYCLIC-NUCLEOTIDE 2'-PHOSPHODIESTERASE_3'-NUCLEOTIDASE"/>
    <property type="match status" value="1"/>
</dbReference>
<keyword evidence="6" id="KW-1185">Reference proteome</keyword>
<reference evidence="5 6" key="1">
    <citation type="submission" date="2018-03" db="EMBL/GenBank/DDBJ databases">
        <authorList>
            <person name="Keele B.F."/>
        </authorList>
    </citation>
    <scope>NUCLEOTIDE SEQUENCE [LARGE SCALE GENOMIC DNA]</scope>
    <source>
        <strain evidence="5 6">CECT 8504</strain>
    </source>
</reference>
<dbReference type="SUPFAM" id="SSF56300">
    <property type="entry name" value="Metallo-dependent phosphatases"/>
    <property type="match status" value="1"/>
</dbReference>
<dbReference type="GO" id="GO:0000166">
    <property type="term" value="F:nucleotide binding"/>
    <property type="evidence" value="ECO:0007669"/>
    <property type="project" value="UniProtKB-KW"/>
</dbReference>
<gene>
    <name evidence="5" type="primary">yfkN_2</name>
    <name evidence="5" type="ORF">PAA8504_03055</name>
</gene>
<keyword evidence="2" id="KW-0547">Nucleotide-binding</keyword>
<dbReference type="Proteomes" id="UP000244912">
    <property type="component" value="Unassembled WGS sequence"/>
</dbReference>
<proteinExistence type="inferred from homology"/>